<dbReference type="EMBL" id="CP159837">
    <property type="protein sequence ID" value="XCM34486.1"/>
    <property type="molecule type" value="Genomic_DNA"/>
</dbReference>
<organism evidence="1">
    <name type="scientific">Planktothricoides raciborskii GIHE-MW2</name>
    <dbReference type="NCBI Taxonomy" id="2792601"/>
    <lineage>
        <taxon>Bacteria</taxon>
        <taxon>Bacillati</taxon>
        <taxon>Cyanobacteriota</taxon>
        <taxon>Cyanophyceae</taxon>
        <taxon>Oscillatoriophycideae</taxon>
        <taxon>Oscillatoriales</taxon>
        <taxon>Oscillatoriaceae</taxon>
        <taxon>Planktothricoides</taxon>
    </lineage>
</organism>
<sequence length="83" mass="9312">MTVFLLMGSVVHLFLPVYLEAQLKAIAKQTNKTEQELIIEAITKHLQELNQSQNCYDLALQLGVIGRAENLPADLSTNPNYLE</sequence>
<proteinExistence type="predicted"/>
<dbReference type="AlphaFoldDB" id="A0AAU8J6R2"/>
<gene>
    <name evidence="1" type="ORF">ABWT76_003087</name>
</gene>
<evidence type="ECO:0008006" key="2">
    <source>
        <dbReference type="Google" id="ProtNLM"/>
    </source>
</evidence>
<evidence type="ECO:0000313" key="1">
    <source>
        <dbReference type="EMBL" id="XCM34486.1"/>
    </source>
</evidence>
<accession>A0AAU8J6R2</accession>
<protein>
    <recommendedName>
        <fullName evidence="2">CopG family transcriptional regulator</fullName>
    </recommendedName>
</protein>
<reference evidence="1" key="1">
    <citation type="submission" date="2024-07" db="EMBL/GenBank/DDBJ databases">
        <authorList>
            <person name="Kim Y.J."/>
            <person name="Jeong J.Y."/>
        </authorList>
    </citation>
    <scope>NUCLEOTIDE SEQUENCE</scope>
    <source>
        <strain evidence="1">GIHE-MW2</strain>
    </source>
</reference>
<dbReference type="RefSeq" id="WP_197285193.1">
    <property type="nucleotide sequence ID" value="NZ_CP159837.1"/>
</dbReference>
<name>A0AAU8J6R2_9CYAN</name>